<reference evidence="3" key="1">
    <citation type="submission" date="2016-06" db="EMBL/GenBank/DDBJ databases">
        <authorList>
            <person name="Varghese N."/>
            <person name="Submissions Spin"/>
        </authorList>
    </citation>
    <scope>NUCLEOTIDE SEQUENCE [LARGE SCALE GENOMIC DNA]</scope>
    <source>
        <strain evidence="3">DSM 43816</strain>
    </source>
</reference>
<name>A0A1C4YA15_MICEC</name>
<dbReference type="Pfam" id="PF19694">
    <property type="entry name" value="DUF6194"/>
    <property type="match status" value="1"/>
</dbReference>
<dbReference type="AlphaFoldDB" id="A0A1C4YA15"/>
<accession>A0A1C4YA15</accession>
<organism evidence="2 3">
    <name type="scientific">Micromonospora echinospora</name>
    <name type="common">Micromonospora purpurea</name>
    <dbReference type="NCBI Taxonomy" id="1877"/>
    <lineage>
        <taxon>Bacteria</taxon>
        <taxon>Bacillati</taxon>
        <taxon>Actinomycetota</taxon>
        <taxon>Actinomycetes</taxon>
        <taxon>Micromonosporales</taxon>
        <taxon>Micromonosporaceae</taxon>
        <taxon>Micromonospora</taxon>
    </lineage>
</organism>
<dbReference type="OrthoDB" id="4329964at2"/>
<gene>
    <name evidence="2" type="ORF">GA0070618_3736</name>
</gene>
<feature type="domain" description="DUF6194" evidence="1">
    <location>
        <begin position="1"/>
        <end position="155"/>
    </location>
</feature>
<dbReference type="RefSeq" id="WP_088982765.1">
    <property type="nucleotide sequence ID" value="NZ_LT607413.1"/>
</dbReference>
<dbReference type="EMBL" id="LT607413">
    <property type="protein sequence ID" value="SCF17583.1"/>
    <property type="molecule type" value="Genomic_DNA"/>
</dbReference>
<dbReference type="Proteomes" id="UP000198253">
    <property type="component" value="Chromosome I"/>
</dbReference>
<keyword evidence="3" id="KW-1185">Reference proteome</keyword>
<evidence type="ECO:0000313" key="2">
    <source>
        <dbReference type="EMBL" id="SCF17583.1"/>
    </source>
</evidence>
<dbReference type="InParanoid" id="A0A1C4YA15"/>
<protein>
    <recommendedName>
        <fullName evidence="1">DUF6194 domain-containing protein</fullName>
    </recommendedName>
</protein>
<sequence length="158" mass="17245">MREEDVVAFVGALPGVELHTAGPETGAPEVAWGDHFFYYNPERILPADRRMPFATIVVKDYPGFDTASDLDRDGVFRVNVAVGRQVFEGLFGYPPAAQAEHQGDHDYAALDRVLPHPVYATQGWISVLNPASATAGQLRDLLTGAHARAAARYRRPTG</sequence>
<proteinExistence type="predicted"/>
<evidence type="ECO:0000313" key="3">
    <source>
        <dbReference type="Proteomes" id="UP000198253"/>
    </source>
</evidence>
<evidence type="ECO:0000259" key="1">
    <source>
        <dbReference type="Pfam" id="PF19694"/>
    </source>
</evidence>
<dbReference type="InterPro" id="IPR045676">
    <property type="entry name" value="DUF6194"/>
</dbReference>